<name>A0ABS7NW02_9NOCA</name>
<sequence>MTTDFVGTGFDRIGERLYNTVITHVPYAPVRRAWLRHFGATVGNRSFIAVHAVVLAPRRLVIGDHVRVGRHTLLDARGGIFADHDVTIGADVRIVSLPLGSAAHNRSQCRGPIFIGKNARIAERARLFAGVSIGPGLTVDTDAVVTDDLLAPAVDTRVTTAAPAPVASAAG</sequence>
<evidence type="ECO:0000256" key="1">
    <source>
        <dbReference type="ARBA" id="ARBA00007274"/>
    </source>
</evidence>
<dbReference type="RefSeq" id="WP_068103427.1">
    <property type="nucleotide sequence ID" value="NZ_JABUKE010000016.1"/>
</dbReference>
<proteinExistence type="inferred from homology"/>
<reference evidence="3 4" key="1">
    <citation type="submission" date="2020-06" db="EMBL/GenBank/DDBJ databases">
        <title>Taxonomy, biology and ecology of Rhodococcus bacteria occurring in California pistachio and other woody hosts as revealed by genome sequence analyses.</title>
        <authorList>
            <person name="Gai Y."/>
            <person name="Riely B."/>
        </authorList>
    </citation>
    <scope>NUCLEOTIDE SEQUENCE [LARGE SCALE GENOMIC DNA]</scope>
    <source>
        <strain evidence="3 4">BP-284</strain>
    </source>
</reference>
<evidence type="ECO:0000313" key="4">
    <source>
        <dbReference type="Proteomes" id="UP001520140"/>
    </source>
</evidence>
<comment type="caution">
    <text evidence="3">The sequence shown here is derived from an EMBL/GenBank/DDBJ whole genome shotgun (WGS) entry which is preliminary data.</text>
</comment>
<dbReference type="InterPro" id="IPR051159">
    <property type="entry name" value="Hexapeptide_acetyltransf"/>
</dbReference>
<keyword evidence="4" id="KW-1185">Reference proteome</keyword>
<keyword evidence="2" id="KW-0808">Transferase</keyword>
<gene>
    <name evidence="3" type="ORF">HQ605_15415</name>
</gene>
<dbReference type="PANTHER" id="PTHR23416:SF23">
    <property type="entry name" value="ACETYLTRANSFERASE C18B11.09C-RELATED"/>
    <property type="match status" value="1"/>
</dbReference>
<accession>A0ABS7NW02</accession>
<dbReference type="PANTHER" id="PTHR23416">
    <property type="entry name" value="SIALIC ACID SYNTHASE-RELATED"/>
    <property type="match status" value="1"/>
</dbReference>
<dbReference type="InterPro" id="IPR011004">
    <property type="entry name" value="Trimer_LpxA-like_sf"/>
</dbReference>
<evidence type="ECO:0000256" key="2">
    <source>
        <dbReference type="ARBA" id="ARBA00022679"/>
    </source>
</evidence>
<comment type="similarity">
    <text evidence="1">Belongs to the transferase hexapeptide repeat family.</text>
</comment>
<evidence type="ECO:0000313" key="3">
    <source>
        <dbReference type="EMBL" id="MBY6322216.1"/>
    </source>
</evidence>
<dbReference type="Gene3D" id="2.160.10.10">
    <property type="entry name" value="Hexapeptide repeat proteins"/>
    <property type="match status" value="1"/>
</dbReference>
<dbReference type="EMBL" id="JABUKG010000017">
    <property type="protein sequence ID" value="MBY6322216.1"/>
    <property type="molecule type" value="Genomic_DNA"/>
</dbReference>
<protein>
    <submittedName>
        <fullName evidence="3">Uncharacterized protein</fullName>
    </submittedName>
</protein>
<organism evidence="3 4">
    <name type="scientific">Rhodococcoides kroppenstedtii</name>
    <dbReference type="NCBI Taxonomy" id="293050"/>
    <lineage>
        <taxon>Bacteria</taxon>
        <taxon>Bacillati</taxon>
        <taxon>Actinomycetota</taxon>
        <taxon>Actinomycetes</taxon>
        <taxon>Mycobacteriales</taxon>
        <taxon>Nocardiaceae</taxon>
        <taxon>Rhodococcoides</taxon>
    </lineage>
</organism>
<dbReference type="SUPFAM" id="SSF51161">
    <property type="entry name" value="Trimeric LpxA-like enzymes"/>
    <property type="match status" value="1"/>
</dbReference>
<dbReference type="Proteomes" id="UP001520140">
    <property type="component" value="Unassembled WGS sequence"/>
</dbReference>